<dbReference type="Proteomes" id="UP000029121">
    <property type="component" value="Unassembled WGS sequence"/>
</dbReference>
<keyword evidence="3 6" id="KW-0863">Zinc-finger</keyword>
<comment type="subcellular location">
    <subcellularLocation>
        <location evidence="1">Nucleus</location>
    </subcellularLocation>
</comment>
<dbReference type="PROSITE" id="PS51321">
    <property type="entry name" value="TFIIS_CENTRAL"/>
    <property type="match status" value="1"/>
</dbReference>
<name>R0HHQ5_9BRAS</name>
<feature type="region of interest" description="Disordered" evidence="8">
    <location>
        <begin position="54"/>
        <end position="92"/>
    </location>
</feature>
<dbReference type="InterPro" id="IPR001222">
    <property type="entry name" value="Znf_TFIIS"/>
</dbReference>
<evidence type="ECO:0000259" key="10">
    <source>
        <dbReference type="PROSITE" id="PS51321"/>
    </source>
</evidence>
<dbReference type="AlphaFoldDB" id="R0HHQ5"/>
<dbReference type="InterPro" id="IPR003618">
    <property type="entry name" value="TFIIS_cen_dom"/>
</dbReference>
<dbReference type="FunFam" id="2.20.25.10:FF:000001">
    <property type="entry name" value="Probable Transcription elongation factor S-II"/>
    <property type="match status" value="1"/>
</dbReference>
<keyword evidence="7" id="KW-0175">Coiled coil</keyword>
<feature type="compositionally biased region" description="Basic and acidic residues" evidence="8">
    <location>
        <begin position="58"/>
        <end position="72"/>
    </location>
</feature>
<accession>R0HHQ5</accession>
<dbReference type="GO" id="GO:0006368">
    <property type="term" value="P:transcription elongation by RNA polymerase II"/>
    <property type="evidence" value="ECO:0007669"/>
    <property type="project" value="InterPro"/>
</dbReference>
<feature type="region of interest" description="Disordered" evidence="8">
    <location>
        <begin position="271"/>
        <end position="344"/>
    </location>
</feature>
<dbReference type="SMART" id="SM00510">
    <property type="entry name" value="TFS2M"/>
    <property type="match status" value="1"/>
</dbReference>
<feature type="coiled-coil region" evidence="7">
    <location>
        <begin position="413"/>
        <end position="528"/>
    </location>
</feature>
<dbReference type="Pfam" id="PF01096">
    <property type="entry name" value="Zn_ribbon_TFIIS"/>
    <property type="match status" value="1"/>
</dbReference>
<gene>
    <name evidence="11" type="ORF">CARUB_v10025488mg</name>
</gene>
<evidence type="ECO:0000259" key="9">
    <source>
        <dbReference type="PROSITE" id="PS51133"/>
    </source>
</evidence>
<evidence type="ECO:0008006" key="13">
    <source>
        <dbReference type="Google" id="ProtNLM"/>
    </source>
</evidence>
<dbReference type="GO" id="GO:0005634">
    <property type="term" value="C:nucleus"/>
    <property type="evidence" value="ECO:0007669"/>
    <property type="project" value="UniProtKB-SubCell"/>
</dbReference>
<keyword evidence="4" id="KW-0862">Zinc</keyword>
<evidence type="ECO:0000256" key="1">
    <source>
        <dbReference type="ARBA" id="ARBA00004123"/>
    </source>
</evidence>
<dbReference type="PANTHER" id="PTHR11477">
    <property type="entry name" value="TRANSCRIPTION FACTOR S-II ZINC FINGER DOMAIN-CONTAINING PROTEIN"/>
    <property type="match status" value="1"/>
</dbReference>
<keyword evidence="5" id="KW-0539">Nucleus</keyword>
<proteinExistence type="predicted"/>
<dbReference type="PROSITE" id="PS00466">
    <property type="entry name" value="ZF_TFIIS_1"/>
    <property type="match status" value="1"/>
</dbReference>
<dbReference type="Pfam" id="PF07500">
    <property type="entry name" value="TFIIS_M"/>
    <property type="match status" value="1"/>
</dbReference>
<dbReference type="NCBIfam" id="TIGR01385">
    <property type="entry name" value="TFSII"/>
    <property type="match status" value="1"/>
</dbReference>
<dbReference type="InterPro" id="IPR006289">
    <property type="entry name" value="TFSII"/>
</dbReference>
<reference evidence="12" key="1">
    <citation type="journal article" date="2013" name="Nat. Genet.">
        <title>The Capsella rubella genome and the genomic consequences of rapid mating system evolution.</title>
        <authorList>
            <person name="Slotte T."/>
            <person name="Hazzouri K.M."/>
            <person name="Agren J.A."/>
            <person name="Koenig D."/>
            <person name="Maumus F."/>
            <person name="Guo Y.L."/>
            <person name="Steige K."/>
            <person name="Platts A.E."/>
            <person name="Escobar J.S."/>
            <person name="Newman L.K."/>
            <person name="Wang W."/>
            <person name="Mandakova T."/>
            <person name="Vello E."/>
            <person name="Smith L.M."/>
            <person name="Henz S.R."/>
            <person name="Steffen J."/>
            <person name="Takuno S."/>
            <person name="Brandvain Y."/>
            <person name="Coop G."/>
            <person name="Andolfatto P."/>
            <person name="Hu T.T."/>
            <person name="Blanchette M."/>
            <person name="Clark R.M."/>
            <person name="Quesneville H."/>
            <person name="Nordborg M."/>
            <person name="Gaut B.S."/>
            <person name="Lysak M.A."/>
            <person name="Jenkins J."/>
            <person name="Grimwood J."/>
            <person name="Chapman J."/>
            <person name="Prochnik S."/>
            <person name="Shu S."/>
            <person name="Rokhsar D."/>
            <person name="Schmutz J."/>
            <person name="Weigel D."/>
            <person name="Wright S.I."/>
        </authorList>
    </citation>
    <scope>NUCLEOTIDE SEQUENCE [LARGE SCALE GENOMIC DNA]</scope>
    <source>
        <strain evidence="12">cv. Monte Gargano</strain>
    </source>
</reference>
<feature type="domain" description="TFIIS-type" evidence="9">
    <location>
        <begin position="227"/>
        <end position="267"/>
    </location>
</feature>
<feature type="domain" description="TFIIS central" evidence="10">
    <location>
        <begin position="101"/>
        <end position="224"/>
    </location>
</feature>
<evidence type="ECO:0000256" key="8">
    <source>
        <dbReference type="SAM" id="MobiDB-lite"/>
    </source>
</evidence>
<feature type="compositionally biased region" description="Basic residues" evidence="8">
    <location>
        <begin position="274"/>
        <end position="287"/>
    </location>
</feature>
<dbReference type="eggNOG" id="KOG1105">
    <property type="taxonomic scope" value="Eukaryota"/>
</dbReference>
<evidence type="ECO:0000256" key="7">
    <source>
        <dbReference type="SAM" id="Coils"/>
    </source>
</evidence>
<evidence type="ECO:0000313" key="11">
    <source>
        <dbReference type="EMBL" id="EOA29214.1"/>
    </source>
</evidence>
<evidence type="ECO:0000256" key="3">
    <source>
        <dbReference type="ARBA" id="ARBA00022771"/>
    </source>
</evidence>
<evidence type="ECO:0000313" key="12">
    <source>
        <dbReference type="Proteomes" id="UP000029121"/>
    </source>
</evidence>
<evidence type="ECO:0000256" key="5">
    <source>
        <dbReference type="ARBA" id="ARBA00023242"/>
    </source>
</evidence>
<keyword evidence="2" id="KW-0479">Metal-binding</keyword>
<keyword evidence="12" id="KW-1185">Reference proteome</keyword>
<dbReference type="EMBL" id="KB870808">
    <property type="protein sequence ID" value="EOA29214.1"/>
    <property type="molecule type" value="Genomic_DNA"/>
</dbReference>
<dbReference type="GO" id="GO:0008270">
    <property type="term" value="F:zinc ion binding"/>
    <property type="evidence" value="ECO:0007669"/>
    <property type="project" value="UniProtKB-KW"/>
</dbReference>
<feature type="compositionally biased region" description="Basic and acidic residues" evidence="8">
    <location>
        <begin position="18"/>
        <end position="33"/>
    </location>
</feature>
<dbReference type="PROSITE" id="PS51133">
    <property type="entry name" value="ZF_TFIIS_2"/>
    <property type="match status" value="1"/>
</dbReference>
<feature type="coiled-coil region" evidence="7">
    <location>
        <begin position="557"/>
        <end position="652"/>
    </location>
</feature>
<evidence type="ECO:0000256" key="4">
    <source>
        <dbReference type="ARBA" id="ARBA00022833"/>
    </source>
</evidence>
<dbReference type="CDD" id="cd13749">
    <property type="entry name" value="Zn-ribbon_TFIIS"/>
    <property type="match status" value="1"/>
</dbReference>
<evidence type="ECO:0000256" key="6">
    <source>
        <dbReference type="PROSITE-ProRule" id="PRU00472"/>
    </source>
</evidence>
<dbReference type="SUPFAM" id="SSF46942">
    <property type="entry name" value="Elongation factor TFIIS domain 2"/>
    <property type="match status" value="1"/>
</dbReference>
<dbReference type="GO" id="GO:0003676">
    <property type="term" value="F:nucleic acid binding"/>
    <property type="evidence" value="ECO:0007669"/>
    <property type="project" value="InterPro"/>
</dbReference>
<sequence length="772" mass="86668">MDDEKPSNPAPVKVQKLQRGDSAKSIKVGRTEPDSKVITGAKIERKEPVNKVTNGAKVDYRGQAVKDERVSKENQSSMKAPAKAPNAPPKLTSMLKCNDPVRDKIRELLVEALARVAGEADDYERESVDASDPLRVAVSVESLMFEKLGRSTGAQKVKYRSIMFNLRDSNNPDLRRRVLTGEISPERLITLSAEEMASDKRKQENNQIKEKALFDCERSLAAKASTDQFKCGRCGQRKCTYYQMQTRSADEPMTTYVTCVNCDNHWKVMEDEKKKKRNKKKKNKQSNKRADDAVASGVTTSADENHIGDGDIALISGGPDAHESQPSHQISNVVGTADDSGVEDKSHTSEALLEETIKQLRDENGSYLQKEAGFEENVRGLETVNEAHLQKEALLEERFVLLKTENESRIKNEEMLEERLVHLKTENEAHIQNEALLEERLVHLKAENEAHIQKEALLEEKLLCLRTENEAHIQNEAKRLLHLRTENEAHKQNEEKLDERLVQYKNKNDMLLREMSSTEAQVRQLLDERSTFTQKETSLQKKVQQLQHDEESLVNVEKSSREMISSLNNEIARLRAQVTELEESNSNLLEQRQSLTEPVSNLQIQLENHESNAKGASEEELNSQIEAACTLVEKLITENAELVEKVNELCIKLNQSQHASPSSPESLAIEVEKSESLEEIPIHDELIRIENSKSIDTALVERNMSEGQIEETVPVSVNANGEVDVESQVVVAREDEASAGVPLVDAPLIGAPFRLVSFVARYVSGADLAAKK</sequence>
<dbReference type="PANTHER" id="PTHR11477:SF0">
    <property type="entry name" value="IP08861P-RELATED"/>
    <property type="match status" value="1"/>
</dbReference>
<protein>
    <recommendedName>
        <fullName evidence="13">TFIIS central domain-containing protein</fullName>
    </recommendedName>
</protein>
<evidence type="ECO:0000256" key="2">
    <source>
        <dbReference type="ARBA" id="ARBA00022723"/>
    </source>
</evidence>
<dbReference type="SUPFAM" id="SSF57783">
    <property type="entry name" value="Zinc beta-ribbon"/>
    <property type="match status" value="1"/>
</dbReference>
<feature type="region of interest" description="Disordered" evidence="8">
    <location>
        <begin position="1"/>
        <end position="33"/>
    </location>
</feature>
<dbReference type="Gene3D" id="2.20.25.10">
    <property type="match status" value="1"/>
</dbReference>
<dbReference type="SMART" id="SM00440">
    <property type="entry name" value="ZnF_C2C2"/>
    <property type="match status" value="1"/>
</dbReference>
<organism evidence="11 12">
    <name type="scientific">Capsella rubella</name>
    <dbReference type="NCBI Taxonomy" id="81985"/>
    <lineage>
        <taxon>Eukaryota</taxon>
        <taxon>Viridiplantae</taxon>
        <taxon>Streptophyta</taxon>
        <taxon>Embryophyta</taxon>
        <taxon>Tracheophyta</taxon>
        <taxon>Spermatophyta</taxon>
        <taxon>Magnoliopsida</taxon>
        <taxon>eudicotyledons</taxon>
        <taxon>Gunneridae</taxon>
        <taxon>Pentapetalae</taxon>
        <taxon>rosids</taxon>
        <taxon>malvids</taxon>
        <taxon>Brassicales</taxon>
        <taxon>Brassicaceae</taxon>
        <taxon>Camelineae</taxon>
        <taxon>Capsella</taxon>
    </lineage>
</organism>
<dbReference type="Gene3D" id="1.10.472.30">
    <property type="entry name" value="Transcription elongation factor S-II, central domain"/>
    <property type="match status" value="1"/>
</dbReference>
<dbReference type="InterPro" id="IPR036575">
    <property type="entry name" value="TFIIS_cen_dom_sf"/>
</dbReference>